<evidence type="ECO:0000313" key="11">
    <source>
        <dbReference type="EMBL" id="EYE87804.1"/>
    </source>
</evidence>
<keyword evidence="5" id="KW-0547">Nucleotide-binding</keyword>
<dbReference type="InterPro" id="IPR003594">
    <property type="entry name" value="HATPase_dom"/>
</dbReference>
<keyword evidence="4" id="KW-0808">Transferase</keyword>
<dbReference type="FunFam" id="3.30.565.10:FF:000037">
    <property type="entry name" value="Hybrid sensor histidine kinase/response regulator"/>
    <property type="match status" value="1"/>
</dbReference>
<keyword evidence="6 11" id="KW-0418">Kinase</keyword>
<keyword evidence="9" id="KW-0812">Transmembrane</keyword>
<name>A0A017RTL3_9CLOT</name>
<dbReference type="FunFam" id="1.10.287.130:FF:000001">
    <property type="entry name" value="Two-component sensor histidine kinase"/>
    <property type="match status" value="1"/>
</dbReference>
<dbReference type="InterPro" id="IPR003661">
    <property type="entry name" value="HisK_dim/P_dom"/>
</dbReference>
<evidence type="ECO:0000256" key="1">
    <source>
        <dbReference type="ARBA" id="ARBA00000085"/>
    </source>
</evidence>
<evidence type="ECO:0000259" key="10">
    <source>
        <dbReference type="PROSITE" id="PS50109"/>
    </source>
</evidence>
<dbReference type="GO" id="GO:0009927">
    <property type="term" value="F:histidine phosphotransfer kinase activity"/>
    <property type="evidence" value="ECO:0007669"/>
    <property type="project" value="TreeGrafter"/>
</dbReference>
<dbReference type="CDD" id="cd16922">
    <property type="entry name" value="HATPase_EvgS-ArcB-TorS-like"/>
    <property type="match status" value="1"/>
</dbReference>
<evidence type="ECO:0000256" key="4">
    <source>
        <dbReference type="ARBA" id="ARBA00022679"/>
    </source>
</evidence>
<keyword evidence="7" id="KW-0067">ATP-binding</keyword>
<keyword evidence="9" id="KW-0472">Membrane</keyword>
<dbReference type="GO" id="GO:0005886">
    <property type="term" value="C:plasma membrane"/>
    <property type="evidence" value="ECO:0007669"/>
    <property type="project" value="TreeGrafter"/>
</dbReference>
<dbReference type="PANTHER" id="PTHR43047">
    <property type="entry name" value="TWO-COMPONENT HISTIDINE PROTEIN KINASE"/>
    <property type="match status" value="1"/>
</dbReference>
<dbReference type="Gene3D" id="1.10.287.130">
    <property type="match status" value="1"/>
</dbReference>
<feature type="transmembrane region" description="Helical" evidence="9">
    <location>
        <begin position="169"/>
        <end position="191"/>
    </location>
</feature>
<feature type="transmembrane region" description="Helical" evidence="9">
    <location>
        <begin position="96"/>
        <end position="117"/>
    </location>
</feature>
<evidence type="ECO:0000256" key="7">
    <source>
        <dbReference type="ARBA" id="ARBA00022840"/>
    </source>
</evidence>
<dbReference type="PROSITE" id="PS50109">
    <property type="entry name" value="HIS_KIN"/>
    <property type="match status" value="1"/>
</dbReference>
<dbReference type="SUPFAM" id="SSF55874">
    <property type="entry name" value="ATPase domain of HSP90 chaperone/DNA topoisomerase II/histidine kinase"/>
    <property type="match status" value="1"/>
</dbReference>
<dbReference type="InterPro" id="IPR004358">
    <property type="entry name" value="Sig_transdc_His_kin-like_C"/>
</dbReference>
<dbReference type="CDD" id="cd00082">
    <property type="entry name" value="HisKA"/>
    <property type="match status" value="1"/>
</dbReference>
<dbReference type="EMBL" id="AZQP01000038">
    <property type="protein sequence ID" value="EYE87804.1"/>
    <property type="molecule type" value="Genomic_DNA"/>
</dbReference>
<accession>A0A017RTL3</accession>
<comment type="caution">
    <text evidence="11">The sequence shown here is derived from an EMBL/GenBank/DDBJ whole genome shotgun (WGS) entry which is preliminary data.</text>
</comment>
<proteinExistence type="predicted"/>
<dbReference type="GO" id="GO:0005524">
    <property type="term" value="F:ATP binding"/>
    <property type="evidence" value="ECO:0007669"/>
    <property type="project" value="UniProtKB-KW"/>
</dbReference>
<dbReference type="RefSeq" id="WP_035380862.1">
    <property type="nucleotide sequence ID" value="NZ_AZQP01000038.1"/>
</dbReference>
<protein>
    <recommendedName>
        <fullName evidence="2">histidine kinase</fullName>
        <ecNumber evidence="2">2.7.13.3</ecNumber>
    </recommendedName>
</protein>
<feature type="transmembrane region" description="Helical" evidence="9">
    <location>
        <begin position="67"/>
        <end position="89"/>
    </location>
</feature>
<comment type="catalytic activity">
    <reaction evidence="1">
        <text>ATP + protein L-histidine = ADP + protein N-phospho-L-histidine.</text>
        <dbReference type="EC" id="2.7.13.3"/>
    </reaction>
</comment>
<evidence type="ECO:0000256" key="3">
    <source>
        <dbReference type="ARBA" id="ARBA00022553"/>
    </source>
</evidence>
<keyword evidence="12" id="KW-1185">Reference proteome</keyword>
<dbReference type="Gene3D" id="3.30.565.10">
    <property type="entry name" value="Histidine kinase-like ATPase, C-terminal domain"/>
    <property type="match status" value="1"/>
</dbReference>
<feature type="transmembrane region" description="Helical" evidence="9">
    <location>
        <begin position="39"/>
        <end position="55"/>
    </location>
</feature>
<dbReference type="GO" id="GO:0000155">
    <property type="term" value="F:phosphorelay sensor kinase activity"/>
    <property type="evidence" value="ECO:0007669"/>
    <property type="project" value="InterPro"/>
</dbReference>
<dbReference type="SMART" id="SM00387">
    <property type="entry name" value="HATPase_c"/>
    <property type="match status" value="1"/>
</dbReference>
<dbReference type="SMART" id="SM00388">
    <property type="entry name" value="HisKA"/>
    <property type="match status" value="1"/>
</dbReference>
<dbReference type="EC" id="2.7.13.3" evidence="2"/>
<dbReference type="InterPro" id="IPR036097">
    <property type="entry name" value="HisK_dim/P_sf"/>
</dbReference>
<keyword evidence="9" id="KW-1133">Transmembrane helix</keyword>
<reference evidence="11 12" key="1">
    <citation type="journal article" date="2014" name="Genome Announc.">
        <title>Draft Genome Sequence of Fervidicella metallireducens Strain AeBT, an Iron-Reducing Thermoanaerobe from the Great Artesian Basin.</title>
        <authorList>
            <person name="Patel B.K."/>
        </authorList>
    </citation>
    <scope>NUCLEOTIDE SEQUENCE [LARGE SCALE GENOMIC DNA]</scope>
    <source>
        <strain evidence="11 12">AeB</strain>
    </source>
</reference>
<evidence type="ECO:0000256" key="8">
    <source>
        <dbReference type="ARBA" id="ARBA00023012"/>
    </source>
</evidence>
<dbReference type="InterPro" id="IPR005467">
    <property type="entry name" value="His_kinase_dom"/>
</dbReference>
<dbReference type="Pfam" id="PF00512">
    <property type="entry name" value="HisKA"/>
    <property type="match status" value="1"/>
</dbReference>
<dbReference type="InterPro" id="IPR036890">
    <property type="entry name" value="HATPase_C_sf"/>
</dbReference>
<organism evidence="11 12">
    <name type="scientific">Fervidicella metallireducens AeB</name>
    <dbReference type="NCBI Taxonomy" id="1403537"/>
    <lineage>
        <taxon>Bacteria</taxon>
        <taxon>Bacillati</taxon>
        <taxon>Bacillota</taxon>
        <taxon>Clostridia</taxon>
        <taxon>Eubacteriales</taxon>
        <taxon>Clostridiaceae</taxon>
        <taxon>Fervidicella</taxon>
    </lineage>
</organism>
<feature type="domain" description="Histidine kinase" evidence="10">
    <location>
        <begin position="231"/>
        <end position="452"/>
    </location>
</feature>
<gene>
    <name evidence="11" type="ORF">Q428_11460</name>
</gene>
<keyword evidence="8" id="KW-0902">Two-component regulatory system</keyword>
<dbReference type="Proteomes" id="UP000019681">
    <property type="component" value="Unassembled WGS sequence"/>
</dbReference>
<evidence type="ECO:0000256" key="5">
    <source>
        <dbReference type="ARBA" id="ARBA00022741"/>
    </source>
</evidence>
<sequence>MLKSVFLNKTKFNVDEDKKEFEGLRIEIDINRCRNTGRILLFLNFILILVDLLVYKPLRKNINAYTYLYYSHIIIVILISLWLAALRFIKNINHRIMQYIFINVIIYWCVFMGLNSINISGQISAYIIGVLGVSLFFYLSPMESIFIYLSSFIVFIVGLLFLVPDSKMLYSHIINSGFVVLCSFIGSDIIYSSFLKDFVNNKAILDSKAELEATNLKLREYEKLRTDFFANISHELRTPLNIIYSSQQMMELILKSDKFEKTRVDKYLKIMKQNSFRLIRLINNLIDITKIDATLFEIRPINCDIVKIVENITLSAADYIESKGIELVFDTEVEEKIIACDPDKIERIVLNLLSNAVKFTSKHGQIYVNIYLKNDRVYISVKDNGIGIDENMKELIFDRFIQVDKSISRNREGSGIGLALVKSLVELHDGNIEVRSTLGKGSEFIFDLPDKIIESSCEEDYFSNLCEQRVEKINIEFSDIYE</sequence>
<evidence type="ECO:0000256" key="2">
    <source>
        <dbReference type="ARBA" id="ARBA00012438"/>
    </source>
</evidence>
<dbReference type="PRINTS" id="PR00344">
    <property type="entry name" value="BCTRLSENSOR"/>
</dbReference>
<dbReference type="STRING" id="1403537.Q428_11460"/>
<dbReference type="PANTHER" id="PTHR43047:SF72">
    <property type="entry name" value="OSMOSENSING HISTIDINE PROTEIN KINASE SLN1"/>
    <property type="match status" value="1"/>
</dbReference>
<dbReference type="Pfam" id="PF02518">
    <property type="entry name" value="HATPase_c"/>
    <property type="match status" value="1"/>
</dbReference>
<evidence type="ECO:0000256" key="6">
    <source>
        <dbReference type="ARBA" id="ARBA00022777"/>
    </source>
</evidence>
<evidence type="ECO:0000256" key="9">
    <source>
        <dbReference type="SAM" id="Phobius"/>
    </source>
</evidence>
<dbReference type="AlphaFoldDB" id="A0A017RTL3"/>
<dbReference type="SUPFAM" id="SSF47384">
    <property type="entry name" value="Homodimeric domain of signal transducing histidine kinase"/>
    <property type="match status" value="1"/>
</dbReference>
<feature type="transmembrane region" description="Helical" evidence="9">
    <location>
        <begin position="146"/>
        <end position="163"/>
    </location>
</feature>
<feature type="transmembrane region" description="Helical" evidence="9">
    <location>
        <begin position="123"/>
        <end position="139"/>
    </location>
</feature>
<evidence type="ECO:0000313" key="12">
    <source>
        <dbReference type="Proteomes" id="UP000019681"/>
    </source>
</evidence>
<keyword evidence="3" id="KW-0597">Phosphoprotein</keyword>